<dbReference type="InterPro" id="IPR001296">
    <property type="entry name" value="Glyco_trans_1"/>
</dbReference>
<proteinExistence type="predicted"/>
<dbReference type="GO" id="GO:0016757">
    <property type="term" value="F:glycosyltransferase activity"/>
    <property type="evidence" value="ECO:0007669"/>
    <property type="project" value="UniProtKB-KW"/>
</dbReference>
<sequence>MLNLRVLITTYHEAYLTRGGGEYELQSIADGLRQLGIIVDIYGPYSRSLAFYDVVLHFSVHVGGLSLLREIRRQGKPVVLWPNLWAGKLGNETIDSVREHIDIAHFVAFKSRAEQDRFLEQIPVTAEKLALCRWVADLSYLKPAPADLFSTLYKIRDYAIWFGIVEPVKNQLAAIRVLKKKAIPLVVVGKYRDEAYMQACRELGGDNVLFIEALPQKSEIVRSALQSAGFYVELSLEPPGLSAIEAGLSGCRLLLSESEWARELFGDKAVLVDPLSDLDVAQGVDRVLARPAACGELRKHLMAYCFPNALTPLVDLLVKAAR</sequence>
<keyword evidence="3" id="KW-0328">Glycosyltransferase</keyword>
<dbReference type="Pfam" id="PF00534">
    <property type="entry name" value="Glycos_transf_1"/>
    <property type="match status" value="1"/>
</dbReference>
<dbReference type="Proteomes" id="UP000070186">
    <property type="component" value="Unassembled WGS sequence"/>
</dbReference>
<protein>
    <submittedName>
        <fullName evidence="3">Mannosyltransferase</fullName>
    </submittedName>
</protein>
<dbReference type="SUPFAM" id="SSF53756">
    <property type="entry name" value="UDP-Glycosyltransferase/glycogen phosphorylase"/>
    <property type="match status" value="1"/>
</dbReference>
<dbReference type="AlphaFoldDB" id="A0A133XGS3"/>
<dbReference type="RefSeq" id="WP_066883456.1">
    <property type="nucleotide sequence ID" value="NZ_LODL01000021.1"/>
</dbReference>
<dbReference type="PANTHER" id="PTHR46401">
    <property type="entry name" value="GLYCOSYLTRANSFERASE WBBK-RELATED"/>
    <property type="match status" value="1"/>
</dbReference>
<evidence type="ECO:0000256" key="1">
    <source>
        <dbReference type="ARBA" id="ARBA00022679"/>
    </source>
</evidence>
<organism evidence="3 4">
    <name type="scientific">Dechloromonas denitrificans</name>
    <dbReference type="NCBI Taxonomy" id="281362"/>
    <lineage>
        <taxon>Bacteria</taxon>
        <taxon>Pseudomonadati</taxon>
        <taxon>Pseudomonadota</taxon>
        <taxon>Betaproteobacteria</taxon>
        <taxon>Rhodocyclales</taxon>
        <taxon>Azonexaceae</taxon>
        <taxon>Dechloromonas</taxon>
    </lineage>
</organism>
<dbReference type="Gene3D" id="3.40.50.2000">
    <property type="entry name" value="Glycogen Phosphorylase B"/>
    <property type="match status" value="1"/>
</dbReference>
<gene>
    <name evidence="3" type="ORF">AT959_12225</name>
</gene>
<evidence type="ECO:0000259" key="2">
    <source>
        <dbReference type="Pfam" id="PF00534"/>
    </source>
</evidence>
<name>A0A133XGS3_9RHOO</name>
<dbReference type="STRING" id="281362.AT959_12225"/>
<comment type="caution">
    <text evidence="3">The sequence shown here is derived from an EMBL/GenBank/DDBJ whole genome shotgun (WGS) entry which is preliminary data.</text>
</comment>
<dbReference type="GO" id="GO:0009103">
    <property type="term" value="P:lipopolysaccharide biosynthetic process"/>
    <property type="evidence" value="ECO:0007669"/>
    <property type="project" value="TreeGrafter"/>
</dbReference>
<reference evidence="3 4" key="1">
    <citation type="submission" date="2015-12" db="EMBL/GenBank/DDBJ databases">
        <title>Nitrous oxide reduction kinetics distinguish bacteria harboring typical versus atypical NosZ.</title>
        <authorList>
            <person name="Yoon S."/>
            <person name="Nissen S."/>
            <person name="Park D."/>
            <person name="Sanford R.A."/>
            <person name="Loeffler F.E."/>
        </authorList>
    </citation>
    <scope>NUCLEOTIDE SEQUENCE [LARGE SCALE GENOMIC DNA]</scope>
    <source>
        <strain evidence="3 4">ATCC BAA-841</strain>
    </source>
</reference>
<keyword evidence="4" id="KW-1185">Reference proteome</keyword>
<evidence type="ECO:0000313" key="3">
    <source>
        <dbReference type="EMBL" id="KXB30134.1"/>
    </source>
</evidence>
<accession>A0A133XGS3</accession>
<dbReference type="PANTHER" id="PTHR46401:SF2">
    <property type="entry name" value="GLYCOSYLTRANSFERASE WBBK-RELATED"/>
    <property type="match status" value="1"/>
</dbReference>
<dbReference type="EMBL" id="LODL01000021">
    <property type="protein sequence ID" value="KXB30134.1"/>
    <property type="molecule type" value="Genomic_DNA"/>
</dbReference>
<evidence type="ECO:0000313" key="4">
    <source>
        <dbReference type="Proteomes" id="UP000070186"/>
    </source>
</evidence>
<keyword evidence="1 3" id="KW-0808">Transferase</keyword>
<feature type="domain" description="Glycosyl transferase family 1" evidence="2">
    <location>
        <begin position="165"/>
        <end position="300"/>
    </location>
</feature>